<evidence type="ECO:0000313" key="7">
    <source>
        <dbReference type="Proteomes" id="UP001142055"/>
    </source>
</evidence>
<dbReference type="Proteomes" id="UP001142055">
    <property type="component" value="Chromosome 2"/>
</dbReference>
<reference evidence="6" key="1">
    <citation type="submission" date="2022-12" db="EMBL/GenBank/DDBJ databases">
        <title>Genome assemblies of Blomia tropicalis.</title>
        <authorList>
            <person name="Cui Y."/>
        </authorList>
    </citation>
    <scope>NUCLEOTIDE SEQUENCE</scope>
    <source>
        <tissue evidence="6">Adult mites</tissue>
    </source>
</reference>
<dbReference type="PANTHER" id="PTHR13194">
    <property type="entry name" value="COMPLEX I INTERMEDIATE-ASSOCIATED PROTEIN 30"/>
    <property type="match status" value="1"/>
</dbReference>
<keyword evidence="3" id="KW-0496">Mitochondrion</keyword>
<dbReference type="GO" id="GO:0032981">
    <property type="term" value="P:mitochondrial respiratory chain complex I assembly"/>
    <property type="evidence" value="ECO:0007669"/>
    <property type="project" value="TreeGrafter"/>
</dbReference>
<evidence type="ECO:0000256" key="2">
    <source>
        <dbReference type="ARBA" id="ARBA00007884"/>
    </source>
</evidence>
<proteinExistence type="inferred from homology"/>
<name>A0A9Q0RKL3_BLOTA</name>
<dbReference type="OMA" id="CSWTVSP"/>
<sequence length="325" mass="38567">MIFWTQFRSQVLRPILKSNEIVFQSTRTLYEQTRSGSMEFERKKLKQLREKSEIERLKLGVKAIKNEIAWTWDNFKNRTIYAFSSDNKRMTFEDQEIVKFWDFNQANNGKVSSFLMEHKTDKLNDMNNWSATCDADFDIGFSKCSWTVSPSGYALFSGNLDRTIPKDGKVIRTGYAYVGSEKSRRIFGAFATHEILEKFTHVVLRVRGDGRKYFIVFDTSDIMDTTWFDRHQYMLYTHGGPYWQFVKIPLSRFYFHYQGYIQDKQYCLQPSEIRNIGILAYDLFSGPFRLEIDYIGFMYDSQHNEDFEYEMYFHESSQLVSQGSL</sequence>
<dbReference type="SUPFAM" id="SSF49785">
    <property type="entry name" value="Galactose-binding domain-like"/>
    <property type="match status" value="1"/>
</dbReference>
<evidence type="ECO:0000259" key="5">
    <source>
        <dbReference type="Pfam" id="PF08547"/>
    </source>
</evidence>
<protein>
    <recommendedName>
        <fullName evidence="5">NADH:ubiquinone oxidoreductase intermediate-associated protein 30 domain-containing protein</fullName>
    </recommendedName>
</protein>
<feature type="domain" description="NADH:ubiquinone oxidoreductase intermediate-associated protein 30" evidence="5">
    <location>
        <begin position="122"/>
        <end position="292"/>
    </location>
</feature>
<dbReference type="GO" id="GO:0051082">
    <property type="term" value="F:unfolded protein binding"/>
    <property type="evidence" value="ECO:0007669"/>
    <property type="project" value="TreeGrafter"/>
</dbReference>
<dbReference type="InterPro" id="IPR039131">
    <property type="entry name" value="NDUFAF1"/>
</dbReference>
<organism evidence="6 7">
    <name type="scientific">Blomia tropicalis</name>
    <name type="common">Mite</name>
    <dbReference type="NCBI Taxonomy" id="40697"/>
    <lineage>
        <taxon>Eukaryota</taxon>
        <taxon>Metazoa</taxon>
        <taxon>Ecdysozoa</taxon>
        <taxon>Arthropoda</taxon>
        <taxon>Chelicerata</taxon>
        <taxon>Arachnida</taxon>
        <taxon>Acari</taxon>
        <taxon>Acariformes</taxon>
        <taxon>Sarcoptiformes</taxon>
        <taxon>Astigmata</taxon>
        <taxon>Glycyphagoidea</taxon>
        <taxon>Echimyopodidae</taxon>
        <taxon>Blomia</taxon>
    </lineage>
</organism>
<dbReference type="GO" id="GO:0006120">
    <property type="term" value="P:mitochondrial electron transport, NADH to ubiquinone"/>
    <property type="evidence" value="ECO:0007669"/>
    <property type="project" value="TreeGrafter"/>
</dbReference>
<evidence type="ECO:0000256" key="4">
    <source>
        <dbReference type="ARBA" id="ARBA00023186"/>
    </source>
</evidence>
<dbReference type="AlphaFoldDB" id="A0A9Q0RKL3"/>
<evidence type="ECO:0000256" key="3">
    <source>
        <dbReference type="ARBA" id="ARBA00023128"/>
    </source>
</evidence>
<dbReference type="EMBL" id="JAPWDV010000002">
    <property type="protein sequence ID" value="KAJ6219308.1"/>
    <property type="molecule type" value="Genomic_DNA"/>
</dbReference>
<gene>
    <name evidence="6" type="ORF">RDWZM_005120</name>
</gene>
<dbReference type="InterPro" id="IPR013857">
    <property type="entry name" value="NADH-UbQ_OxRdtase-assoc_prot30"/>
</dbReference>
<dbReference type="InterPro" id="IPR008979">
    <property type="entry name" value="Galactose-bd-like_sf"/>
</dbReference>
<dbReference type="OrthoDB" id="42561at2759"/>
<comment type="similarity">
    <text evidence="2">Belongs to the CIA30 family.</text>
</comment>
<comment type="subcellular location">
    <subcellularLocation>
        <location evidence="1">Mitochondrion</location>
    </subcellularLocation>
</comment>
<keyword evidence="7" id="KW-1185">Reference proteome</keyword>
<evidence type="ECO:0000313" key="6">
    <source>
        <dbReference type="EMBL" id="KAJ6219308.1"/>
    </source>
</evidence>
<dbReference type="PANTHER" id="PTHR13194:SF18">
    <property type="entry name" value="COMPLEX I INTERMEDIATE-ASSOCIATED PROTEIN 30, MITOCHONDRIAL"/>
    <property type="match status" value="1"/>
</dbReference>
<accession>A0A9Q0RKL3</accession>
<evidence type="ECO:0000256" key="1">
    <source>
        <dbReference type="ARBA" id="ARBA00004173"/>
    </source>
</evidence>
<dbReference type="Pfam" id="PF08547">
    <property type="entry name" value="CIA30"/>
    <property type="match status" value="1"/>
</dbReference>
<keyword evidence="4" id="KW-0143">Chaperone</keyword>
<dbReference type="GO" id="GO:0005739">
    <property type="term" value="C:mitochondrion"/>
    <property type="evidence" value="ECO:0007669"/>
    <property type="project" value="UniProtKB-SubCell"/>
</dbReference>
<comment type="caution">
    <text evidence="6">The sequence shown here is derived from an EMBL/GenBank/DDBJ whole genome shotgun (WGS) entry which is preliminary data.</text>
</comment>